<evidence type="ECO:0000256" key="7">
    <source>
        <dbReference type="ARBA" id="ARBA00016544"/>
    </source>
</evidence>
<evidence type="ECO:0000256" key="18">
    <source>
        <dbReference type="PIRSR" id="PIRSR000732-1"/>
    </source>
</evidence>
<dbReference type="PIRSF" id="PIRSF000732">
    <property type="entry name" value="PTS_enzyme_I"/>
    <property type="match status" value="1"/>
</dbReference>
<dbReference type="GO" id="GO:0009401">
    <property type="term" value="P:phosphoenolpyruvate-dependent sugar phosphotransferase system"/>
    <property type="evidence" value="ECO:0007669"/>
    <property type="project" value="UniProtKB-KW"/>
</dbReference>
<dbReference type="InterPro" id="IPR036637">
    <property type="entry name" value="Phosphohistidine_dom_sf"/>
</dbReference>
<evidence type="ECO:0000256" key="1">
    <source>
        <dbReference type="ARBA" id="ARBA00000683"/>
    </source>
</evidence>
<dbReference type="InterPro" id="IPR008279">
    <property type="entry name" value="PEP-util_enz_mobile_dom"/>
</dbReference>
<dbReference type="AlphaFoldDB" id="A0A3Q9I797"/>
<dbReference type="InterPro" id="IPR040442">
    <property type="entry name" value="Pyrv_kinase-like_dom_sf"/>
</dbReference>
<reference evidence="25" key="1">
    <citation type="submission" date="2018-12" db="EMBL/GenBank/DDBJ databases">
        <title>Complete genome sequence of Paenibacillus sp. MBLB1234.</title>
        <authorList>
            <person name="Nam Y.-D."/>
            <person name="Kang J."/>
            <person name="Chung W.-H."/>
            <person name="Park Y.S."/>
        </authorList>
    </citation>
    <scope>NUCLEOTIDE SEQUENCE [LARGE SCALE GENOMIC DNA]</scope>
    <source>
        <strain evidence="25">MBLB1234</strain>
    </source>
</reference>
<evidence type="ECO:0000256" key="11">
    <source>
        <dbReference type="ARBA" id="ARBA00022679"/>
    </source>
</evidence>
<feature type="domain" description="PEP-utilising enzyme mobile" evidence="21">
    <location>
        <begin position="152"/>
        <end position="224"/>
    </location>
</feature>
<evidence type="ECO:0000256" key="20">
    <source>
        <dbReference type="PIRSR" id="PIRSR000732-3"/>
    </source>
</evidence>
<dbReference type="Proteomes" id="UP000270678">
    <property type="component" value="Chromosome"/>
</dbReference>
<evidence type="ECO:0000256" key="12">
    <source>
        <dbReference type="ARBA" id="ARBA00022683"/>
    </source>
</evidence>
<dbReference type="KEGG" id="plut:EI981_07400"/>
<dbReference type="SUPFAM" id="SSF52009">
    <property type="entry name" value="Phosphohistidine domain"/>
    <property type="match status" value="1"/>
</dbReference>
<feature type="binding site" evidence="20">
    <location>
        <position position="454"/>
    </location>
    <ligand>
        <name>Mg(2+)</name>
        <dbReference type="ChEBI" id="CHEBI:18420"/>
    </ligand>
</feature>
<evidence type="ECO:0000313" key="24">
    <source>
        <dbReference type="EMBL" id="AZS14303.1"/>
    </source>
</evidence>
<organism evidence="24 25">
    <name type="scientific">Paenibacillus lutimineralis</name>
    <dbReference type="NCBI Taxonomy" id="2707005"/>
    <lineage>
        <taxon>Bacteria</taxon>
        <taxon>Bacillati</taxon>
        <taxon>Bacillota</taxon>
        <taxon>Bacilli</taxon>
        <taxon>Bacillales</taxon>
        <taxon>Paenibacillaceae</taxon>
        <taxon>Paenibacillus</taxon>
    </lineage>
</organism>
<dbReference type="EC" id="2.7.3.9" evidence="6 17"/>
<sequence length="542" mass="59938">MNKGIGASNGYAVGTAYVIASLKQVHFDAKAKDIEQETERLNDAIQQSIVQVRKIAEKSSSNLDTKYVAIINSHLNFLNDPSFTGEAFRKIKEESISAERAISDITQQLYDIFSEFEDEFTKERAEDIRDVGERVLQNLLGVQPDVRFDDLPPNTILFAHDLKPSDTAQIDKSKVIAFVTETGGKTSHTAIIAKALGIAAVVGCSGVLQHVQSGDPVIVDGFSGEVMVSPDESALQKYCLLADEYHKHVDGLAHTAHKKVVAKDGRPICVAANIGNLEDLAKALKNGADGVGLFRTELLYMERTQMPSEEEQFVIYKEAAEMLEGKPLTIRTLDVGGDKSLPYLKIPKEDNPFLGLRAIRLCLREPDIFKTQLRAILRASQYGNIHIMFPMISCMEELKKAKHLLEVCRQELDRENIRYDRFIKVGMMIELPAAAITADDFAKEVDFFSIGTNDLTQYTLAVDRMNESISALYDSMHPAVLKLIRMTIDAAHRASIPCCMCGELASDERAAALLLEYGLDEFSVSLGAIAETKSILLKSITT</sequence>
<evidence type="ECO:0000256" key="13">
    <source>
        <dbReference type="ARBA" id="ARBA00022723"/>
    </source>
</evidence>
<dbReference type="Gene3D" id="3.50.30.10">
    <property type="entry name" value="Phosphohistidine domain"/>
    <property type="match status" value="1"/>
</dbReference>
<comment type="similarity">
    <text evidence="5 17">Belongs to the PEP-utilizing enzyme family.</text>
</comment>
<dbReference type="GO" id="GO:0016301">
    <property type="term" value="F:kinase activity"/>
    <property type="evidence" value="ECO:0007669"/>
    <property type="project" value="UniProtKB-KW"/>
</dbReference>
<keyword evidence="25" id="KW-1185">Reference proteome</keyword>
<protein>
    <recommendedName>
        <fullName evidence="7 17">Phosphoenolpyruvate-protein phosphotransferase</fullName>
        <ecNumber evidence="6 17">2.7.3.9</ecNumber>
    </recommendedName>
    <alternativeName>
        <fullName evidence="16 17">Phosphotransferase system, enzyme I</fullName>
    </alternativeName>
</protein>
<dbReference type="OrthoDB" id="9765468at2"/>
<dbReference type="InterPro" id="IPR006318">
    <property type="entry name" value="PTS_EI-like"/>
</dbReference>
<dbReference type="InterPro" id="IPR024692">
    <property type="entry name" value="PTS_EI"/>
</dbReference>
<dbReference type="Gene3D" id="3.20.20.60">
    <property type="entry name" value="Phosphoenolpyruvate-binding domains"/>
    <property type="match status" value="1"/>
</dbReference>
<evidence type="ECO:0000256" key="8">
    <source>
        <dbReference type="ARBA" id="ARBA00022448"/>
    </source>
</evidence>
<dbReference type="SUPFAM" id="SSF51621">
    <property type="entry name" value="Phosphoenolpyruvate/pyruvate domain"/>
    <property type="match status" value="1"/>
</dbReference>
<feature type="domain" description="PEP-utilising enzyme C-terminal" evidence="22">
    <location>
        <begin position="253"/>
        <end position="537"/>
    </location>
</feature>
<dbReference type="InterPro" id="IPR036618">
    <property type="entry name" value="PtsI_HPr-bd_sf"/>
</dbReference>
<evidence type="ECO:0000256" key="5">
    <source>
        <dbReference type="ARBA" id="ARBA00007837"/>
    </source>
</evidence>
<dbReference type="InterPro" id="IPR015813">
    <property type="entry name" value="Pyrv/PenolPyrv_kinase-like_dom"/>
</dbReference>
<evidence type="ECO:0000259" key="23">
    <source>
        <dbReference type="Pfam" id="PF05524"/>
    </source>
</evidence>
<dbReference type="PRINTS" id="PR01736">
    <property type="entry name" value="PHPHTRNFRASE"/>
</dbReference>
<gene>
    <name evidence="24" type="primary">ptsP</name>
    <name evidence="24" type="ORF">EI981_07400</name>
</gene>
<evidence type="ECO:0000256" key="15">
    <source>
        <dbReference type="ARBA" id="ARBA00022842"/>
    </source>
</evidence>
<feature type="binding site" evidence="19">
    <location>
        <position position="331"/>
    </location>
    <ligand>
        <name>phosphoenolpyruvate</name>
        <dbReference type="ChEBI" id="CHEBI:58702"/>
    </ligand>
</feature>
<feature type="active site" description="Tele-phosphohistidine intermediate" evidence="18">
    <location>
        <position position="188"/>
    </location>
</feature>
<comment type="catalytic activity">
    <reaction evidence="1 17">
        <text>L-histidyl-[protein] + phosphoenolpyruvate = N(pros)-phospho-L-histidyl-[protein] + pyruvate</text>
        <dbReference type="Rhea" id="RHEA:23880"/>
        <dbReference type="Rhea" id="RHEA-COMP:9745"/>
        <dbReference type="Rhea" id="RHEA-COMP:9746"/>
        <dbReference type="ChEBI" id="CHEBI:15361"/>
        <dbReference type="ChEBI" id="CHEBI:29979"/>
        <dbReference type="ChEBI" id="CHEBI:58702"/>
        <dbReference type="ChEBI" id="CHEBI:64837"/>
        <dbReference type="EC" id="2.7.3.9"/>
    </reaction>
</comment>
<dbReference type="PROSITE" id="PS00742">
    <property type="entry name" value="PEP_ENZYMES_2"/>
    <property type="match status" value="1"/>
</dbReference>
<dbReference type="NCBIfam" id="TIGR01417">
    <property type="entry name" value="PTS_I_fam"/>
    <property type="match status" value="1"/>
</dbReference>
<feature type="binding site" evidence="20">
    <location>
        <position position="430"/>
    </location>
    <ligand>
        <name>Mg(2+)</name>
        <dbReference type="ChEBI" id="CHEBI:18420"/>
    </ligand>
</feature>
<dbReference type="GO" id="GO:0008965">
    <property type="term" value="F:phosphoenolpyruvate-protein phosphotransferase activity"/>
    <property type="evidence" value="ECO:0007669"/>
    <property type="project" value="UniProtKB-EC"/>
</dbReference>
<feature type="binding site" evidence="19">
    <location>
        <position position="464"/>
    </location>
    <ligand>
        <name>phosphoenolpyruvate</name>
        <dbReference type="ChEBI" id="CHEBI:58702"/>
    </ligand>
</feature>
<evidence type="ECO:0000256" key="6">
    <source>
        <dbReference type="ARBA" id="ARBA00012232"/>
    </source>
</evidence>
<evidence type="ECO:0000256" key="10">
    <source>
        <dbReference type="ARBA" id="ARBA00022597"/>
    </source>
</evidence>
<keyword evidence="8 17" id="KW-0813">Transport</keyword>
<keyword evidence="13 17" id="KW-0479">Metal-binding</keyword>
<evidence type="ECO:0000256" key="14">
    <source>
        <dbReference type="ARBA" id="ARBA00022777"/>
    </source>
</evidence>
<keyword evidence="14 17" id="KW-0418">Kinase</keyword>
<evidence type="ECO:0000256" key="2">
    <source>
        <dbReference type="ARBA" id="ARBA00001946"/>
    </source>
</evidence>
<dbReference type="Pfam" id="PF02896">
    <property type="entry name" value="PEP-utilizers_C"/>
    <property type="match status" value="1"/>
</dbReference>
<keyword evidence="10 17" id="KW-0762">Sugar transport</keyword>
<dbReference type="GO" id="GO:0046872">
    <property type="term" value="F:metal ion binding"/>
    <property type="evidence" value="ECO:0007669"/>
    <property type="project" value="UniProtKB-KW"/>
</dbReference>
<keyword evidence="24" id="KW-0670">Pyruvate</keyword>
<evidence type="ECO:0000256" key="16">
    <source>
        <dbReference type="ARBA" id="ARBA00033235"/>
    </source>
</evidence>
<dbReference type="Pfam" id="PF05524">
    <property type="entry name" value="PEP-utilisers_N"/>
    <property type="match status" value="1"/>
</dbReference>
<feature type="binding site" evidence="19">
    <location>
        <position position="295"/>
    </location>
    <ligand>
        <name>phosphoenolpyruvate</name>
        <dbReference type="ChEBI" id="CHEBI:58702"/>
    </ligand>
</feature>
<dbReference type="InterPro" id="IPR008731">
    <property type="entry name" value="PTS_EIN"/>
</dbReference>
<keyword evidence="9 17" id="KW-0963">Cytoplasm</keyword>
<evidence type="ECO:0000256" key="17">
    <source>
        <dbReference type="PIRNR" id="PIRNR000732"/>
    </source>
</evidence>
<dbReference type="InterPro" id="IPR000121">
    <property type="entry name" value="PEP_util_C"/>
</dbReference>
<proteinExistence type="inferred from homology"/>
<evidence type="ECO:0000256" key="4">
    <source>
        <dbReference type="ARBA" id="ARBA00004496"/>
    </source>
</evidence>
<name>A0A3Q9I797_9BACL</name>
<accession>A0A3Q9I797</accession>
<keyword evidence="15 17" id="KW-0460">Magnesium</keyword>
<dbReference type="EMBL" id="CP034346">
    <property type="protein sequence ID" value="AZS14303.1"/>
    <property type="molecule type" value="Genomic_DNA"/>
</dbReference>
<keyword evidence="12 17" id="KW-0598">Phosphotransferase system</keyword>
<evidence type="ECO:0000259" key="22">
    <source>
        <dbReference type="Pfam" id="PF02896"/>
    </source>
</evidence>
<dbReference type="PANTHER" id="PTHR46244:SF3">
    <property type="entry name" value="PHOSPHOENOLPYRUVATE-PROTEIN PHOSPHOTRANSFERASE"/>
    <property type="match status" value="1"/>
</dbReference>
<feature type="active site" description="Proton donor" evidence="18">
    <location>
        <position position="501"/>
    </location>
</feature>
<dbReference type="PANTHER" id="PTHR46244">
    <property type="entry name" value="PHOSPHOENOLPYRUVATE-PROTEIN PHOSPHOTRANSFERASE"/>
    <property type="match status" value="1"/>
</dbReference>
<feature type="binding site" evidence="19">
    <location>
        <begin position="453"/>
        <end position="454"/>
    </location>
    <ligand>
        <name>phosphoenolpyruvate</name>
        <dbReference type="ChEBI" id="CHEBI:58702"/>
    </ligand>
</feature>
<evidence type="ECO:0000259" key="21">
    <source>
        <dbReference type="Pfam" id="PF00391"/>
    </source>
</evidence>
<evidence type="ECO:0000256" key="3">
    <source>
        <dbReference type="ARBA" id="ARBA00002728"/>
    </source>
</evidence>
<comment type="cofactor">
    <cofactor evidence="2 17 20">
        <name>Mg(2+)</name>
        <dbReference type="ChEBI" id="CHEBI:18420"/>
    </cofactor>
</comment>
<dbReference type="SUPFAM" id="SSF47831">
    <property type="entry name" value="Enzyme I of the PEP:sugar phosphotransferase system HPr-binding (sub)domain"/>
    <property type="match status" value="1"/>
</dbReference>
<dbReference type="Gene3D" id="1.10.274.10">
    <property type="entry name" value="PtsI, HPr-binding domain"/>
    <property type="match status" value="1"/>
</dbReference>
<comment type="subcellular location">
    <subcellularLocation>
        <location evidence="4 17">Cytoplasm</location>
    </subcellularLocation>
</comment>
<dbReference type="InterPro" id="IPR023151">
    <property type="entry name" value="PEP_util_CS"/>
</dbReference>
<dbReference type="GO" id="GO:0005737">
    <property type="term" value="C:cytoplasm"/>
    <property type="evidence" value="ECO:0007669"/>
    <property type="project" value="UniProtKB-SubCell"/>
</dbReference>
<evidence type="ECO:0000256" key="19">
    <source>
        <dbReference type="PIRSR" id="PIRSR000732-2"/>
    </source>
</evidence>
<keyword evidence="11 17" id="KW-0808">Transferase</keyword>
<evidence type="ECO:0000313" key="25">
    <source>
        <dbReference type="Proteomes" id="UP000270678"/>
    </source>
</evidence>
<feature type="domain" description="Phosphotransferase system enzyme I N-terminal" evidence="23">
    <location>
        <begin position="3"/>
        <end position="124"/>
    </location>
</feature>
<comment type="function">
    <text evidence="3 17">General (non sugar-specific) component of the phosphoenolpyruvate-dependent sugar phosphotransferase system (sugar PTS). This major carbohydrate active-transport system catalyzes the phosphorylation of incoming sugar substrates concomitantly with their translocation across the cell membrane. Enzyme I transfers the phosphoryl group from phosphoenolpyruvate (PEP) to the phosphoryl carrier protein (HPr).</text>
</comment>
<dbReference type="Pfam" id="PF00391">
    <property type="entry name" value="PEP-utilizers"/>
    <property type="match status" value="1"/>
</dbReference>
<evidence type="ECO:0000256" key="9">
    <source>
        <dbReference type="ARBA" id="ARBA00022490"/>
    </source>
</evidence>
<dbReference type="InterPro" id="IPR050499">
    <property type="entry name" value="PEP-utilizing_PTS_enzyme"/>
</dbReference>